<sequence>MKRDASDLEGPHYGRGLSNRRRRVECRTAHPTTTAQLPRLESRTPPEEQRGDYCNPTPADNQLLEENAPEIHNLEWFLLALHSQFEDPLAEEKARAKLRLRQGNCLNPCPVLNETTKLSRGTEVSSSLMSASRTPSVYPSTTIVNPTIVLLQHNREQQKRLSSLAEPVSEIPVADRVNHAPIQEKASQDSSQSKKQAMEELKSSLYVVDSSGDDVGIPLRNTDRSKDWYKTMFKQIHRLTKDPPEENPYCPTYKFPELPDIQPEPEEENPYSPTYQFPVSTPSPKSEGGSTKGAQQIRCQHPSSEEPGWCCWESAITALLGQSSPEAWACPHLQTPCPDSCL</sequence>
<organism evidence="1 2">
    <name type="scientific">Sphaerodactylus townsendi</name>
    <dbReference type="NCBI Taxonomy" id="933632"/>
    <lineage>
        <taxon>Eukaryota</taxon>
        <taxon>Metazoa</taxon>
        <taxon>Chordata</taxon>
        <taxon>Craniata</taxon>
        <taxon>Vertebrata</taxon>
        <taxon>Euteleostomi</taxon>
        <taxon>Lepidosauria</taxon>
        <taxon>Squamata</taxon>
        <taxon>Bifurcata</taxon>
        <taxon>Gekkota</taxon>
        <taxon>Sphaerodactylidae</taxon>
        <taxon>Sphaerodactylus</taxon>
    </lineage>
</organism>
<dbReference type="EMBL" id="CM037621">
    <property type="protein sequence ID" value="KAH8001283.1"/>
    <property type="molecule type" value="Genomic_DNA"/>
</dbReference>
<keyword evidence="2" id="KW-1185">Reference proteome</keyword>
<evidence type="ECO:0000313" key="1">
    <source>
        <dbReference type="EMBL" id="KAH8001283.1"/>
    </source>
</evidence>
<proteinExistence type="predicted"/>
<dbReference type="Proteomes" id="UP000827872">
    <property type="component" value="Linkage Group LG08"/>
</dbReference>
<evidence type="ECO:0000313" key="2">
    <source>
        <dbReference type="Proteomes" id="UP000827872"/>
    </source>
</evidence>
<accession>A0ACB8F8G4</accession>
<protein>
    <submittedName>
        <fullName evidence="1">Uncharacterized protein</fullName>
    </submittedName>
</protein>
<comment type="caution">
    <text evidence="1">The sequence shown here is derived from an EMBL/GenBank/DDBJ whole genome shotgun (WGS) entry which is preliminary data.</text>
</comment>
<name>A0ACB8F8G4_9SAUR</name>
<reference evidence="1" key="1">
    <citation type="submission" date="2021-08" db="EMBL/GenBank/DDBJ databases">
        <title>The first chromosome-level gecko genome reveals the dynamic sex chromosomes of Neotropical dwarf geckos (Sphaerodactylidae: Sphaerodactylus).</title>
        <authorList>
            <person name="Pinto B.J."/>
            <person name="Keating S.E."/>
            <person name="Gamble T."/>
        </authorList>
    </citation>
    <scope>NUCLEOTIDE SEQUENCE</scope>
    <source>
        <strain evidence="1">TG3544</strain>
    </source>
</reference>
<gene>
    <name evidence="1" type="ORF">K3G42_003783</name>
</gene>